<dbReference type="InterPro" id="IPR000683">
    <property type="entry name" value="Gfo/Idh/MocA-like_OxRdtase_N"/>
</dbReference>
<accession>A0AA35L7P8</accession>
<dbReference type="SUPFAM" id="SSF51735">
    <property type="entry name" value="NAD(P)-binding Rossmann-fold domains"/>
    <property type="match status" value="1"/>
</dbReference>
<dbReference type="EC" id="1.1.1.179" evidence="6"/>
<dbReference type="EMBL" id="OX395138">
    <property type="protein sequence ID" value="CAI5790708.1"/>
    <property type="molecule type" value="Genomic_DNA"/>
</dbReference>
<evidence type="ECO:0000256" key="6">
    <source>
        <dbReference type="ARBA" id="ARBA00038984"/>
    </source>
</evidence>
<evidence type="ECO:0000256" key="7">
    <source>
        <dbReference type="ARBA" id="ARBA00040603"/>
    </source>
</evidence>
<organism evidence="15 16">
    <name type="scientific">Podarcis lilfordi</name>
    <name type="common">Lilford's wall lizard</name>
    <dbReference type="NCBI Taxonomy" id="74358"/>
    <lineage>
        <taxon>Eukaryota</taxon>
        <taxon>Metazoa</taxon>
        <taxon>Chordata</taxon>
        <taxon>Craniata</taxon>
        <taxon>Vertebrata</taxon>
        <taxon>Euteleostomi</taxon>
        <taxon>Lepidosauria</taxon>
        <taxon>Squamata</taxon>
        <taxon>Bifurcata</taxon>
        <taxon>Unidentata</taxon>
        <taxon>Episquamata</taxon>
        <taxon>Laterata</taxon>
        <taxon>Lacertibaenia</taxon>
        <taxon>Lacertidae</taxon>
        <taxon>Podarcis</taxon>
    </lineage>
</organism>
<evidence type="ECO:0000256" key="4">
    <source>
        <dbReference type="ARBA" id="ARBA00023002"/>
    </source>
</evidence>
<evidence type="ECO:0000313" key="16">
    <source>
        <dbReference type="Proteomes" id="UP001178461"/>
    </source>
</evidence>
<dbReference type="AlphaFoldDB" id="A0AA35L7P8"/>
<reference evidence="15" key="1">
    <citation type="submission" date="2022-12" db="EMBL/GenBank/DDBJ databases">
        <authorList>
            <person name="Alioto T."/>
            <person name="Alioto T."/>
            <person name="Gomez Garrido J."/>
        </authorList>
    </citation>
    <scope>NUCLEOTIDE SEQUENCE</scope>
</reference>
<keyword evidence="16" id="KW-1185">Reference proteome</keyword>
<evidence type="ECO:0000256" key="2">
    <source>
        <dbReference type="ARBA" id="ARBA00011738"/>
    </source>
</evidence>
<dbReference type="SUPFAM" id="SSF55347">
    <property type="entry name" value="Glyceraldehyde-3-phosphate dehydrogenase-like, C-terminal domain"/>
    <property type="match status" value="1"/>
</dbReference>
<dbReference type="PANTHER" id="PTHR22604:SF105">
    <property type="entry name" value="TRANS-1,2-DIHYDROBENZENE-1,2-DIOL DEHYDROGENASE"/>
    <property type="match status" value="1"/>
</dbReference>
<comment type="subunit">
    <text evidence="2">Homodimer.</text>
</comment>
<keyword evidence="4" id="KW-0560">Oxidoreductase</keyword>
<dbReference type="Pfam" id="PF22725">
    <property type="entry name" value="GFO_IDH_MocA_C3"/>
    <property type="match status" value="1"/>
</dbReference>
<feature type="domain" description="GFO/IDH/MocA-like oxidoreductase" evidence="14">
    <location>
        <begin position="172"/>
        <end position="285"/>
    </location>
</feature>
<dbReference type="Gene3D" id="3.30.360.10">
    <property type="entry name" value="Dihydrodipicolinate Reductase, domain 2"/>
    <property type="match status" value="1"/>
</dbReference>
<comment type="similarity">
    <text evidence="1">Belongs to the Gfo/Idh/MocA family.</text>
</comment>
<dbReference type="EC" id="1.3.1.20" evidence="5"/>
<protein>
    <recommendedName>
        <fullName evidence="7">Trans-1,2-dihydrobenzene-1,2-diol dehydrogenase</fullName>
        <ecNumber evidence="6">1.1.1.179</ecNumber>
        <ecNumber evidence="5">1.3.1.20</ecNumber>
    </recommendedName>
    <alternativeName>
        <fullName evidence="10">D-xylose 1-dehydrogenase</fullName>
    </alternativeName>
    <alternativeName>
        <fullName evidence="9">D-xylose-NADP dehydrogenase</fullName>
    </alternativeName>
    <alternativeName>
        <fullName evidence="8">Dimeric dihydrodiol dehydrogenase</fullName>
    </alternativeName>
</protein>
<feature type="domain" description="Gfo/Idh/MocA-like oxidoreductase N-terminal" evidence="13">
    <location>
        <begin position="41"/>
        <end position="162"/>
    </location>
</feature>
<dbReference type="Gene3D" id="3.40.50.720">
    <property type="entry name" value="NAD(P)-binding Rossmann-like Domain"/>
    <property type="match status" value="1"/>
</dbReference>
<keyword evidence="3" id="KW-0521">NADP</keyword>
<evidence type="ECO:0000256" key="1">
    <source>
        <dbReference type="ARBA" id="ARBA00010928"/>
    </source>
</evidence>
<dbReference type="GO" id="GO:0042843">
    <property type="term" value="P:D-xylose catabolic process"/>
    <property type="evidence" value="ECO:0007669"/>
    <property type="project" value="TreeGrafter"/>
</dbReference>
<evidence type="ECO:0000259" key="14">
    <source>
        <dbReference type="Pfam" id="PF22725"/>
    </source>
</evidence>
<comment type="catalytic activity">
    <reaction evidence="12">
        <text>D-xylose + NADP(+) = D-xylono-1,5-lactone + NADPH + H(+)</text>
        <dbReference type="Rhea" id="RHEA:22000"/>
        <dbReference type="ChEBI" id="CHEBI:15378"/>
        <dbReference type="ChEBI" id="CHEBI:15867"/>
        <dbReference type="ChEBI" id="CHEBI:53455"/>
        <dbReference type="ChEBI" id="CHEBI:57783"/>
        <dbReference type="ChEBI" id="CHEBI:58349"/>
        <dbReference type="EC" id="1.1.1.179"/>
    </reaction>
</comment>
<dbReference type="PANTHER" id="PTHR22604">
    <property type="entry name" value="OXIDOREDUCTASES"/>
    <property type="match status" value="1"/>
</dbReference>
<name>A0AA35L7P8_9SAUR</name>
<evidence type="ECO:0000256" key="5">
    <source>
        <dbReference type="ARBA" id="ARBA00038853"/>
    </source>
</evidence>
<evidence type="ECO:0000313" key="15">
    <source>
        <dbReference type="EMBL" id="CAI5790708.1"/>
    </source>
</evidence>
<sequence>MLSLSPLCGQLSDKLLHPPEENRQKEQHLSAASLQEFKMALRWGICSAGKISHDFIVALKTLPAVDHKVAAIASRDLKRSEEYAKQHNIPKAYGSYEELAEDPDIDVVYVGSVHTQHHALVLLFLRAKKNVLCEKPMGMNAAEVWDMVQVAKENNVFLMEGFWTRFFPVSEQIRTLLSKKDLGDLRVLRAQLGFRMDDIPRLVDKKLGGGVILDLGCYLIQFASMIFGPEKPQSITASGFLLESGADETVGIVLNYSGNRQAVLNCTMMIDLPGEALIGGTDGIIKIPNHMNSPTVMFLKGKRWEWPLPTSPEPLFFEHDIGLRYEAEHVRLCLLKGLKESPIMPLHESEIIATISDEARRQVGVIYEQDRVQCINQSESRK</sequence>
<dbReference type="Proteomes" id="UP001178461">
    <property type="component" value="Chromosome 13"/>
</dbReference>
<gene>
    <name evidence="15" type="ORF">PODLI_1B010039</name>
</gene>
<evidence type="ECO:0000256" key="3">
    <source>
        <dbReference type="ARBA" id="ARBA00022857"/>
    </source>
</evidence>
<dbReference type="InterPro" id="IPR036291">
    <property type="entry name" value="NAD(P)-bd_dom_sf"/>
</dbReference>
<dbReference type="GO" id="GO:0000166">
    <property type="term" value="F:nucleotide binding"/>
    <property type="evidence" value="ECO:0007669"/>
    <property type="project" value="InterPro"/>
</dbReference>
<proteinExistence type="inferred from homology"/>
<comment type="catalytic activity">
    <reaction evidence="11">
        <text>(1R,2R)-1,2-dihydrobenzene-1,2-diol + NADP(+) = catechol + NADPH + H(+)</text>
        <dbReference type="Rhea" id="RHEA:16729"/>
        <dbReference type="ChEBI" id="CHEBI:10702"/>
        <dbReference type="ChEBI" id="CHEBI:15378"/>
        <dbReference type="ChEBI" id="CHEBI:18135"/>
        <dbReference type="ChEBI" id="CHEBI:57783"/>
        <dbReference type="ChEBI" id="CHEBI:58349"/>
        <dbReference type="EC" id="1.3.1.20"/>
    </reaction>
</comment>
<evidence type="ECO:0000256" key="10">
    <source>
        <dbReference type="ARBA" id="ARBA00043025"/>
    </source>
</evidence>
<dbReference type="GO" id="GO:0047115">
    <property type="term" value="F:trans-1,2-dihydrobenzene-1,2-diol dehydrogenase activity"/>
    <property type="evidence" value="ECO:0007669"/>
    <property type="project" value="UniProtKB-EC"/>
</dbReference>
<dbReference type="FunFam" id="3.40.50.720:FF:000269">
    <property type="entry name" value="Trans-1,2-dihydrobenzene-1,2-diol dehydrogenase"/>
    <property type="match status" value="1"/>
</dbReference>
<evidence type="ECO:0000259" key="13">
    <source>
        <dbReference type="Pfam" id="PF01408"/>
    </source>
</evidence>
<dbReference type="InterPro" id="IPR050984">
    <property type="entry name" value="Gfo/Idh/MocA_domain"/>
</dbReference>
<evidence type="ECO:0000256" key="11">
    <source>
        <dbReference type="ARBA" id="ARBA00047423"/>
    </source>
</evidence>
<evidence type="ECO:0000256" key="9">
    <source>
        <dbReference type="ARBA" id="ARBA00042988"/>
    </source>
</evidence>
<evidence type="ECO:0000256" key="12">
    <source>
        <dbReference type="ARBA" id="ARBA00049233"/>
    </source>
</evidence>
<dbReference type="Pfam" id="PF01408">
    <property type="entry name" value="GFO_IDH_MocA"/>
    <property type="match status" value="1"/>
</dbReference>
<evidence type="ECO:0000256" key="8">
    <source>
        <dbReference type="ARBA" id="ARBA00042926"/>
    </source>
</evidence>
<dbReference type="InterPro" id="IPR055170">
    <property type="entry name" value="GFO_IDH_MocA-like_dom"/>
</dbReference>
<dbReference type="GO" id="GO:0047837">
    <property type="term" value="F:D-xylose 1-dehydrogenase (NADP+) activity"/>
    <property type="evidence" value="ECO:0007669"/>
    <property type="project" value="UniProtKB-EC"/>
</dbReference>